<comment type="caution">
    <text evidence="1">The sequence shown here is derived from an EMBL/GenBank/DDBJ whole genome shotgun (WGS) entry which is preliminary data.</text>
</comment>
<dbReference type="AlphaFoldDB" id="A0A5C6FQE9"/>
<proteinExistence type="predicted"/>
<dbReference type="EMBL" id="SJPZ01000002">
    <property type="protein sequence ID" value="TWU62321.1"/>
    <property type="molecule type" value="Genomic_DNA"/>
</dbReference>
<dbReference type="Proteomes" id="UP000316476">
    <property type="component" value="Unassembled WGS sequence"/>
</dbReference>
<evidence type="ECO:0000313" key="2">
    <source>
        <dbReference type="Proteomes" id="UP000316476"/>
    </source>
</evidence>
<protein>
    <submittedName>
        <fullName evidence="1">Uncharacterized protein</fullName>
    </submittedName>
</protein>
<gene>
    <name evidence="1" type="ORF">V7x_40500</name>
</gene>
<name>A0A5C6FQE9_9PLAN</name>
<organism evidence="1 2">
    <name type="scientific">Crateriforma conspicua</name>
    <dbReference type="NCBI Taxonomy" id="2527996"/>
    <lineage>
        <taxon>Bacteria</taxon>
        <taxon>Pseudomonadati</taxon>
        <taxon>Planctomycetota</taxon>
        <taxon>Planctomycetia</taxon>
        <taxon>Planctomycetales</taxon>
        <taxon>Planctomycetaceae</taxon>
        <taxon>Crateriforma</taxon>
    </lineage>
</organism>
<evidence type="ECO:0000313" key="1">
    <source>
        <dbReference type="EMBL" id="TWU62321.1"/>
    </source>
</evidence>
<sequence>MLVRSRDRALPEVNGPITARVKRIEVGGVTRPATDVESVGGVQRLSRLVRKMDAAEGTELDQFRAEQYSYGQMPGAKSDDHPAVASVLASQGTAEYRKRTDPMMTPEAFDAGAYRSDPMGYVKAVVPGRVWQTAQPGPGVPVLASRSKLYQAVVQGEAVRLRVVTAAGAPVTFTTFDLGSFENRLPSITVAADDQGVAEASFTGTPGTINDVNILAASPMASGQLHFMVHVLGRGE</sequence>
<accession>A0A5C6FQE9</accession>
<reference evidence="1 2" key="1">
    <citation type="submission" date="2019-02" db="EMBL/GenBank/DDBJ databases">
        <title>Deep-cultivation of Planctomycetes and their phenomic and genomic characterization uncovers novel biology.</title>
        <authorList>
            <person name="Wiegand S."/>
            <person name="Jogler M."/>
            <person name="Boedeker C."/>
            <person name="Pinto D."/>
            <person name="Vollmers J."/>
            <person name="Rivas-Marin E."/>
            <person name="Kohn T."/>
            <person name="Peeters S.H."/>
            <person name="Heuer A."/>
            <person name="Rast P."/>
            <person name="Oberbeckmann S."/>
            <person name="Bunk B."/>
            <person name="Jeske O."/>
            <person name="Meyerdierks A."/>
            <person name="Storesund J.E."/>
            <person name="Kallscheuer N."/>
            <person name="Luecker S."/>
            <person name="Lage O.M."/>
            <person name="Pohl T."/>
            <person name="Merkel B.J."/>
            <person name="Hornburger P."/>
            <person name="Mueller R.-W."/>
            <person name="Bruemmer F."/>
            <person name="Labrenz M."/>
            <person name="Spormann A.M."/>
            <person name="Op Den Camp H."/>
            <person name="Overmann J."/>
            <person name="Amann R."/>
            <person name="Jetten M.S.M."/>
            <person name="Mascher T."/>
            <person name="Medema M.H."/>
            <person name="Devos D.P."/>
            <person name="Kaster A.-K."/>
            <person name="Ovreas L."/>
            <person name="Rohde M."/>
            <person name="Galperin M.Y."/>
            <person name="Jogler C."/>
        </authorList>
    </citation>
    <scope>NUCLEOTIDE SEQUENCE [LARGE SCALE GENOMIC DNA]</scope>
    <source>
        <strain evidence="1 2">V7</strain>
    </source>
</reference>